<dbReference type="EC" id="2.1.1.-" evidence="8"/>
<dbReference type="PANTHER" id="PTHR13370:SF3">
    <property type="entry name" value="TRNA (GUANINE(10)-N2)-METHYLTRANSFERASE HOMOLOG"/>
    <property type="match status" value="1"/>
</dbReference>
<dbReference type="InterPro" id="IPR002941">
    <property type="entry name" value="DNA_methylase_N4/N6"/>
</dbReference>
<name>A0A2A5AN68_9GAMM</name>
<evidence type="ECO:0000256" key="5">
    <source>
        <dbReference type="ARBA" id="ARBA00022747"/>
    </source>
</evidence>
<evidence type="ECO:0000256" key="3">
    <source>
        <dbReference type="ARBA" id="ARBA00022679"/>
    </source>
</evidence>
<keyword evidence="3 11" id="KW-0808">Transferase</keyword>
<comment type="similarity">
    <text evidence="1">Belongs to the N(4)/N(6)-methyltransferase family. N(4) subfamily.</text>
</comment>
<reference evidence="12" key="1">
    <citation type="submission" date="2017-08" db="EMBL/GenBank/DDBJ databases">
        <title>A dynamic microbial community with high functional redundancy inhabits the cold, oxic subseafloor aquifer.</title>
        <authorList>
            <person name="Tully B.J."/>
            <person name="Wheat C.G."/>
            <person name="Glazer B.T."/>
            <person name="Huber J.A."/>
        </authorList>
    </citation>
    <scope>NUCLEOTIDE SEQUENCE [LARGE SCALE GENOMIC DNA]</scope>
</reference>
<accession>A0A2A5AN68</accession>
<evidence type="ECO:0000313" key="11">
    <source>
        <dbReference type="EMBL" id="PCJ20774.1"/>
    </source>
</evidence>
<dbReference type="Gene3D" id="3.40.50.150">
    <property type="entry name" value="Vaccinia Virus protein VP39"/>
    <property type="match status" value="1"/>
</dbReference>
<dbReference type="GO" id="GO:0009007">
    <property type="term" value="F:site-specific DNA-methyltransferase (adenine-specific) activity"/>
    <property type="evidence" value="ECO:0007669"/>
    <property type="project" value="TreeGrafter"/>
</dbReference>
<feature type="domain" description="DNA methylase N-4/N-6" evidence="10">
    <location>
        <begin position="36"/>
        <end position="270"/>
    </location>
</feature>
<dbReference type="GO" id="GO:0032259">
    <property type="term" value="P:methylation"/>
    <property type="evidence" value="ECO:0007669"/>
    <property type="project" value="UniProtKB-KW"/>
</dbReference>
<evidence type="ECO:0000256" key="1">
    <source>
        <dbReference type="ARBA" id="ARBA00010203"/>
    </source>
</evidence>
<comment type="catalytic activity">
    <reaction evidence="7">
        <text>a 2'-deoxycytidine in DNA + S-adenosyl-L-methionine = an N(4)-methyl-2'-deoxycytidine in DNA + S-adenosyl-L-homocysteine + H(+)</text>
        <dbReference type="Rhea" id="RHEA:16857"/>
        <dbReference type="Rhea" id="RHEA-COMP:11369"/>
        <dbReference type="Rhea" id="RHEA-COMP:13674"/>
        <dbReference type="ChEBI" id="CHEBI:15378"/>
        <dbReference type="ChEBI" id="CHEBI:57856"/>
        <dbReference type="ChEBI" id="CHEBI:59789"/>
        <dbReference type="ChEBI" id="CHEBI:85452"/>
        <dbReference type="ChEBI" id="CHEBI:137933"/>
        <dbReference type="EC" id="2.1.1.113"/>
    </reaction>
</comment>
<keyword evidence="2 11" id="KW-0489">Methyltransferase</keyword>
<keyword evidence="6" id="KW-0238">DNA-binding</keyword>
<dbReference type="GO" id="GO:0009307">
    <property type="term" value="P:DNA restriction-modification system"/>
    <property type="evidence" value="ECO:0007669"/>
    <property type="project" value="UniProtKB-KW"/>
</dbReference>
<keyword evidence="5" id="KW-0680">Restriction system</keyword>
<dbReference type="Pfam" id="PF01555">
    <property type="entry name" value="N6_N4_Mtase"/>
    <property type="match status" value="1"/>
</dbReference>
<dbReference type="GO" id="GO:0005737">
    <property type="term" value="C:cytoplasm"/>
    <property type="evidence" value="ECO:0007669"/>
    <property type="project" value="TreeGrafter"/>
</dbReference>
<evidence type="ECO:0000256" key="2">
    <source>
        <dbReference type="ARBA" id="ARBA00022603"/>
    </source>
</evidence>
<dbReference type="Proteomes" id="UP000218327">
    <property type="component" value="Unassembled WGS sequence"/>
</dbReference>
<evidence type="ECO:0000256" key="9">
    <source>
        <dbReference type="SAM" id="MobiDB-lite"/>
    </source>
</evidence>
<evidence type="ECO:0000313" key="12">
    <source>
        <dbReference type="Proteomes" id="UP000218327"/>
    </source>
</evidence>
<dbReference type="PROSITE" id="PS00093">
    <property type="entry name" value="N4_MTASE"/>
    <property type="match status" value="1"/>
</dbReference>
<dbReference type="GO" id="GO:0008170">
    <property type="term" value="F:N-methyltransferase activity"/>
    <property type="evidence" value="ECO:0007669"/>
    <property type="project" value="InterPro"/>
</dbReference>
<dbReference type="PRINTS" id="PR00508">
    <property type="entry name" value="S21N4MTFRASE"/>
</dbReference>
<evidence type="ECO:0000256" key="7">
    <source>
        <dbReference type="ARBA" id="ARBA00049120"/>
    </source>
</evidence>
<evidence type="ECO:0000256" key="6">
    <source>
        <dbReference type="ARBA" id="ARBA00023125"/>
    </source>
</evidence>
<protein>
    <recommendedName>
        <fullName evidence="8">Methyltransferase</fullName>
        <ecNumber evidence="8">2.1.1.-</ecNumber>
    </recommendedName>
</protein>
<evidence type="ECO:0000256" key="4">
    <source>
        <dbReference type="ARBA" id="ARBA00022691"/>
    </source>
</evidence>
<dbReference type="GO" id="GO:0003677">
    <property type="term" value="F:DNA binding"/>
    <property type="evidence" value="ECO:0007669"/>
    <property type="project" value="UniProtKB-KW"/>
</dbReference>
<organism evidence="11 12">
    <name type="scientific">SAR86 cluster bacterium</name>
    <dbReference type="NCBI Taxonomy" id="2030880"/>
    <lineage>
        <taxon>Bacteria</taxon>
        <taxon>Pseudomonadati</taxon>
        <taxon>Pseudomonadota</taxon>
        <taxon>Gammaproteobacteria</taxon>
        <taxon>SAR86 cluster</taxon>
    </lineage>
</organism>
<dbReference type="AlphaFoldDB" id="A0A2A5AN68"/>
<dbReference type="PANTHER" id="PTHR13370">
    <property type="entry name" value="RNA METHYLASE-RELATED"/>
    <property type="match status" value="1"/>
</dbReference>
<dbReference type="SUPFAM" id="SSF53335">
    <property type="entry name" value="S-adenosyl-L-methionine-dependent methyltransferases"/>
    <property type="match status" value="1"/>
</dbReference>
<evidence type="ECO:0000259" key="10">
    <source>
        <dbReference type="Pfam" id="PF01555"/>
    </source>
</evidence>
<sequence>MKFRSVPEGKKIPLNESTLLQGDALHALQILPSNSVQCIVTSPPYWGMRDYNVANQIGLESTLPQFINRLLAVFDECRRVLKDNGVFWLNIGDGYTSGNRGWRAPDSKHPARAMSTRPDTPEGLKPKDLLGLPWRLAFALQDDGWYLRVDVIWNKPNAMPESVKDRPPRSHEYLFMLTKNERYFYDRESMLDQNGKNRRSVWDINTKPSTGSHFATFPPKLITPCILSSTNTDDFVLDPFFGTGTTGVVAVENGRKFVGIELNPEYVKFSAERLMIASPLVLDRVAN</sequence>
<dbReference type="InterPro" id="IPR017985">
    <property type="entry name" value="MeTrfase_CN4_CS"/>
</dbReference>
<keyword evidence="4" id="KW-0949">S-adenosyl-L-methionine</keyword>
<dbReference type="InterPro" id="IPR001091">
    <property type="entry name" value="RM_Methyltransferase"/>
</dbReference>
<dbReference type="EMBL" id="NVVJ01000078">
    <property type="protein sequence ID" value="PCJ20774.1"/>
    <property type="molecule type" value="Genomic_DNA"/>
</dbReference>
<proteinExistence type="inferred from homology"/>
<comment type="caution">
    <text evidence="11">The sequence shown here is derived from an EMBL/GenBank/DDBJ whole genome shotgun (WGS) entry which is preliminary data.</text>
</comment>
<gene>
    <name evidence="11" type="ORF">COA96_15710</name>
</gene>
<dbReference type="InterPro" id="IPR029063">
    <property type="entry name" value="SAM-dependent_MTases_sf"/>
</dbReference>
<evidence type="ECO:0000256" key="8">
    <source>
        <dbReference type="RuleBase" id="RU362026"/>
    </source>
</evidence>
<dbReference type="GO" id="GO:0015667">
    <property type="term" value="F:site-specific DNA-methyltransferase (cytosine-N4-specific) activity"/>
    <property type="evidence" value="ECO:0007669"/>
    <property type="project" value="UniProtKB-EC"/>
</dbReference>
<feature type="region of interest" description="Disordered" evidence="9">
    <location>
        <begin position="102"/>
        <end position="122"/>
    </location>
</feature>